<dbReference type="FunFam" id="2.30.42.10:FF:000137">
    <property type="entry name" value="Synaptopodin 2-like a"/>
    <property type="match status" value="1"/>
</dbReference>
<dbReference type="SUPFAM" id="SSF50156">
    <property type="entry name" value="PDZ domain-like"/>
    <property type="match status" value="1"/>
</dbReference>
<proteinExistence type="inferred from homology"/>
<feature type="compositionally biased region" description="Pro residues" evidence="10">
    <location>
        <begin position="531"/>
        <end position="541"/>
    </location>
</feature>
<accession>A0A8T3DFC3</accession>
<organism evidence="12 13">
    <name type="scientific">Albula goreensis</name>
    <dbReference type="NCBI Taxonomy" id="1534307"/>
    <lineage>
        <taxon>Eukaryota</taxon>
        <taxon>Metazoa</taxon>
        <taxon>Chordata</taxon>
        <taxon>Craniata</taxon>
        <taxon>Vertebrata</taxon>
        <taxon>Euteleostomi</taxon>
        <taxon>Actinopterygii</taxon>
        <taxon>Neopterygii</taxon>
        <taxon>Teleostei</taxon>
        <taxon>Albuliformes</taxon>
        <taxon>Albulidae</taxon>
        <taxon>Albula</taxon>
    </lineage>
</organism>
<dbReference type="SMART" id="SM00228">
    <property type="entry name" value="PDZ"/>
    <property type="match status" value="1"/>
</dbReference>
<feature type="compositionally biased region" description="Polar residues" evidence="10">
    <location>
        <begin position="692"/>
        <end position="701"/>
    </location>
</feature>
<evidence type="ECO:0000256" key="2">
    <source>
        <dbReference type="ARBA" id="ARBA00022481"/>
    </source>
</evidence>
<feature type="region of interest" description="Disordered" evidence="10">
    <location>
        <begin position="814"/>
        <end position="847"/>
    </location>
</feature>
<feature type="compositionally biased region" description="Pro residues" evidence="10">
    <location>
        <begin position="996"/>
        <end position="1011"/>
    </location>
</feature>
<feature type="compositionally biased region" description="Low complexity" evidence="10">
    <location>
        <begin position="673"/>
        <end position="689"/>
    </location>
</feature>
<dbReference type="InterPro" id="IPR051976">
    <property type="entry name" value="Synaptopodin_domain"/>
</dbReference>
<dbReference type="GO" id="GO:0005634">
    <property type="term" value="C:nucleus"/>
    <property type="evidence" value="ECO:0007669"/>
    <property type="project" value="TreeGrafter"/>
</dbReference>
<dbReference type="CDD" id="cd10820">
    <property type="entry name" value="PDZ_SYNPO2-like"/>
    <property type="match status" value="1"/>
</dbReference>
<reference evidence="12" key="1">
    <citation type="submission" date="2021-01" db="EMBL/GenBank/DDBJ databases">
        <authorList>
            <person name="Zahm M."/>
            <person name="Roques C."/>
            <person name="Cabau C."/>
            <person name="Klopp C."/>
            <person name="Donnadieu C."/>
            <person name="Jouanno E."/>
            <person name="Lampietro C."/>
            <person name="Louis A."/>
            <person name="Herpin A."/>
            <person name="Echchiki A."/>
            <person name="Berthelot C."/>
            <person name="Parey E."/>
            <person name="Roest-Crollius H."/>
            <person name="Braasch I."/>
            <person name="Postlethwait J."/>
            <person name="Bobe J."/>
            <person name="Montfort J."/>
            <person name="Bouchez O."/>
            <person name="Begum T."/>
            <person name="Mejri S."/>
            <person name="Adams A."/>
            <person name="Chen W.-J."/>
            <person name="Guiguen Y."/>
        </authorList>
    </citation>
    <scope>NUCLEOTIDE SEQUENCE</scope>
    <source>
        <tissue evidence="12">Blood</tissue>
    </source>
</reference>
<evidence type="ECO:0000256" key="5">
    <source>
        <dbReference type="ARBA" id="ARBA00023203"/>
    </source>
</evidence>
<keyword evidence="2" id="KW-0488">Methylation</keyword>
<keyword evidence="13" id="KW-1185">Reference proteome</keyword>
<keyword evidence="3" id="KW-0963">Cytoplasm</keyword>
<feature type="compositionally biased region" description="Pro residues" evidence="10">
    <location>
        <begin position="495"/>
        <end position="512"/>
    </location>
</feature>
<evidence type="ECO:0000313" key="13">
    <source>
        <dbReference type="Proteomes" id="UP000829720"/>
    </source>
</evidence>
<evidence type="ECO:0000256" key="10">
    <source>
        <dbReference type="SAM" id="MobiDB-lite"/>
    </source>
</evidence>
<protein>
    <recommendedName>
        <fullName evidence="9">Synaptopodin 2-like protein</fullName>
    </recommendedName>
</protein>
<feature type="compositionally biased region" description="Low complexity" evidence="10">
    <location>
        <begin position="222"/>
        <end position="237"/>
    </location>
</feature>
<dbReference type="GO" id="GO:0032233">
    <property type="term" value="P:positive regulation of actin filament bundle assembly"/>
    <property type="evidence" value="ECO:0007669"/>
    <property type="project" value="TreeGrafter"/>
</dbReference>
<feature type="region of interest" description="Disordered" evidence="10">
    <location>
        <begin position="421"/>
        <end position="566"/>
    </location>
</feature>
<feature type="region of interest" description="Disordered" evidence="10">
    <location>
        <begin position="607"/>
        <end position="702"/>
    </location>
</feature>
<evidence type="ECO:0000256" key="9">
    <source>
        <dbReference type="ARBA" id="ARBA00069693"/>
    </source>
</evidence>
<name>A0A8T3DFC3_9TELE</name>
<feature type="region of interest" description="Disordered" evidence="10">
    <location>
        <begin position="352"/>
        <end position="405"/>
    </location>
</feature>
<keyword evidence="4" id="KW-0597">Phosphoprotein</keyword>
<dbReference type="Gene3D" id="2.30.42.10">
    <property type="match status" value="1"/>
</dbReference>
<dbReference type="GO" id="GO:0030018">
    <property type="term" value="C:Z disc"/>
    <property type="evidence" value="ECO:0007669"/>
    <property type="project" value="TreeGrafter"/>
</dbReference>
<evidence type="ECO:0000256" key="1">
    <source>
        <dbReference type="ARBA" id="ARBA00004245"/>
    </source>
</evidence>
<dbReference type="EMBL" id="JAERUA010000010">
    <property type="protein sequence ID" value="KAI1894464.1"/>
    <property type="molecule type" value="Genomic_DNA"/>
</dbReference>
<sequence>MVVEEVVITLSGGAPWGFRLQGGAEHKKPLQVAKVRKRSKACRAGLREADELVSINESLCGGLSHAQAMNLIDSIPGTLHIRVKRAPAGFQSVVLLTRAPSPRIDKEYRAALRTMSPSATNSSQTMVREVRHGSLTSPPGSEAYYGETDSDADVTHEKQRRQKRRSPSSSPGKVPGRASPEETSEMSGYDSAPDAQAQGSGQPEAAPGVARREVIYQPPQGEWSSQTETSTENSSVSADDQNPRDGATEEDSGFQEPQSLPPLVSPERAKGALQLASRKQLVPMVGPVDNPVDEELTVTYMDKAKQAKLNRGDTVQDKQVKEARTKCRTIASLLTDAPNPHSKGVLMFKKRRQRSKKYTLTSFGSVDEDVRQDSHEEEEEDGVFPGSESEFDEDGFAAAPDPTWDSDYLDILEKKISVGQAAEDGAGEAEGPGLTATSGKGAQLFEQQRRRAAEHARRAAVRQQQALPPSQPTEAPAAQAEVPMAQVELPSVQAQPPPPVLEQVPTPAPPPGFGMMNGDAATESPASMVVTPPPAVAPKPTSPQALPMTQLPVLPPAKLPDSPAAQLPDLPASNVVNRTARPFAPGFISHRAATAPVVFRPNVAKKTRPATAPMPAMAPVPFPPSEMKPATSPASPLLSDGPAPISSPAAVPAPPAAVPVQSISAPPTPAVPTTPTMPLVPSMPSPVVTAQPAPQNASMSGGRTGILQEALRSRSRKPMFTRIEEKKNSPNPQLLSMVQSLDERPRGGPEVGFESGLEEDSFNLGAEACNFMRSKVPPPVAPKPRVIPETPHIPQMEGKGAELFARRQSRMDLYVVDNAPQQSPQPGPTFQPRDPSPTPSLPSYWKYSPNIRAPPPIGYNPLLSPSCPPGAQRGTRGSERAGRRGGQQKEGIKALDAMRRQPYQLNSAMFSFGGGATQPTSYYQPPMQHQGEHMVGSSLRSPRQIPVKAARTYEIKRFSTPTPMSAPTTLTPTVIAPRSATTLGEPLCRSDVASPPLAPTSPPPRPAPTGALPPLPKITSVPIPNSVPAPAPAPVSSSAYGSLQAAKQFMSAPELSPLRSSGIQVPKPRFVATKLGVQANVWRPGFTHH</sequence>
<dbReference type="Proteomes" id="UP000829720">
    <property type="component" value="Unassembled WGS sequence"/>
</dbReference>
<comment type="similarity">
    <text evidence="7">Belongs to the synaptopodin family.</text>
</comment>
<feature type="region of interest" description="Disordered" evidence="10">
    <location>
        <begin position="989"/>
        <end position="1011"/>
    </location>
</feature>
<comment type="subcellular location">
    <subcellularLocation>
        <location evidence="1">Cytoplasm</location>
        <location evidence="1">Cytoskeleton</location>
    </subcellularLocation>
</comment>
<dbReference type="PANTHER" id="PTHR24217:SF14">
    <property type="entry name" value="SYNAPTOPODIN 2-LIKE A"/>
    <property type="match status" value="1"/>
</dbReference>
<evidence type="ECO:0000313" key="12">
    <source>
        <dbReference type="EMBL" id="KAI1894464.1"/>
    </source>
</evidence>
<dbReference type="PROSITE" id="PS50106">
    <property type="entry name" value="PDZ"/>
    <property type="match status" value="1"/>
</dbReference>
<feature type="compositionally biased region" description="Basic and acidic residues" evidence="10">
    <location>
        <begin position="447"/>
        <end position="457"/>
    </location>
</feature>
<feature type="domain" description="PDZ" evidence="11">
    <location>
        <begin position="5"/>
        <end position="87"/>
    </location>
</feature>
<keyword evidence="6" id="KW-0206">Cytoskeleton</keyword>
<evidence type="ECO:0000256" key="7">
    <source>
        <dbReference type="ARBA" id="ARBA00038161"/>
    </source>
</evidence>
<dbReference type="Pfam" id="PF00595">
    <property type="entry name" value="PDZ"/>
    <property type="match status" value="1"/>
</dbReference>
<dbReference type="PANTHER" id="PTHR24217">
    <property type="entry name" value="PUTATIVE-RELATED"/>
    <property type="match status" value="1"/>
</dbReference>
<feature type="compositionally biased region" description="Pro residues" evidence="10">
    <location>
        <begin position="823"/>
        <end position="840"/>
    </location>
</feature>
<comment type="caution">
    <text evidence="12">The sequence shown here is derived from an EMBL/GenBank/DDBJ whole genome shotgun (WGS) entry which is preliminary data.</text>
</comment>
<keyword evidence="5" id="KW-0009">Actin-binding</keyword>
<gene>
    <name evidence="12" type="ORF">AGOR_G00116080</name>
</gene>
<dbReference type="OrthoDB" id="445995at2759"/>
<evidence type="ECO:0000256" key="8">
    <source>
        <dbReference type="ARBA" id="ARBA00057136"/>
    </source>
</evidence>
<dbReference type="InterPro" id="IPR001478">
    <property type="entry name" value="PDZ"/>
</dbReference>
<feature type="compositionally biased region" description="Polar residues" evidence="10">
    <location>
        <begin position="115"/>
        <end position="126"/>
    </location>
</feature>
<evidence type="ECO:0000259" key="11">
    <source>
        <dbReference type="PROSITE" id="PS50106"/>
    </source>
</evidence>
<feature type="region of interest" description="Disordered" evidence="10">
    <location>
        <begin position="113"/>
        <end position="272"/>
    </location>
</feature>
<feature type="region of interest" description="Disordered" evidence="10">
    <location>
        <begin position="861"/>
        <end position="891"/>
    </location>
</feature>
<dbReference type="GO" id="GO:0015629">
    <property type="term" value="C:actin cytoskeleton"/>
    <property type="evidence" value="ECO:0007669"/>
    <property type="project" value="TreeGrafter"/>
</dbReference>
<dbReference type="AlphaFoldDB" id="A0A8T3DFC3"/>
<evidence type="ECO:0000256" key="6">
    <source>
        <dbReference type="ARBA" id="ARBA00023212"/>
    </source>
</evidence>
<comment type="function">
    <text evidence="8">Actin-associated protein that may play a role in modulating actin-based shape.</text>
</comment>
<dbReference type="InterPro" id="IPR036034">
    <property type="entry name" value="PDZ_sf"/>
</dbReference>
<evidence type="ECO:0000256" key="4">
    <source>
        <dbReference type="ARBA" id="ARBA00022553"/>
    </source>
</evidence>
<feature type="compositionally biased region" description="Pro residues" evidence="10">
    <location>
        <begin position="616"/>
        <end position="626"/>
    </location>
</feature>
<evidence type="ECO:0000256" key="3">
    <source>
        <dbReference type="ARBA" id="ARBA00022490"/>
    </source>
</evidence>
<dbReference type="GO" id="GO:0003779">
    <property type="term" value="F:actin binding"/>
    <property type="evidence" value="ECO:0007669"/>
    <property type="project" value="UniProtKB-KW"/>
</dbReference>
<feature type="region of interest" description="Disordered" evidence="10">
    <location>
        <begin position="775"/>
        <end position="797"/>
    </location>
</feature>